<dbReference type="SUPFAM" id="SSF52540">
    <property type="entry name" value="P-loop containing nucleoside triphosphate hydrolases"/>
    <property type="match status" value="1"/>
</dbReference>
<dbReference type="InterPro" id="IPR049945">
    <property type="entry name" value="AAA_22"/>
</dbReference>
<dbReference type="GO" id="GO:0006313">
    <property type="term" value="P:DNA transposition"/>
    <property type="evidence" value="ECO:0007669"/>
    <property type="project" value="InterPro"/>
</dbReference>
<gene>
    <name evidence="1" type="ORF">CEP48_03095</name>
</gene>
<dbReference type="Pfam" id="PF13401">
    <property type="entry name" value="AAA_22"/>
    <property type="match status" value="1"/>
</dbReference>
<dbReference type="GO" id="GO:0003677">
    <property type="term" value="F:DNA binding"/>
    <property type="evidence" value="ECO:0007669"/>
    <property type="project" value="InterPro"/>
</dbReference>
<protein>
    <submittedName>
        <fullName evidence="1">DNA transposition protein</fullName>
    </submittedName>
</protein>
<dbReference type="CDD" id="cd00093">
    <property type="entry name" value="HTH_XRE"/>
    <property type="match status" value="1"/>
</dbReference>
<dbReference type="InterPro" id="IPR001387">
    <property type="entry name" value="Cro/C1-type_HTH"/>
</dbReference>
<dbReference type="InterPro" id="IPR009084">
    <property type="entry name" value="B_transpositn_C"/>
</dbReference>
<dbReference type="EMBL" id="CP022011">
    <property type="protein sequence ID" value="QDJ14464.1"/>
    <property type="molecule type" value="Genomic_DNA"/>
</dbReference>
<dbReference type="SUPFAM" id="SSF47681">
    <property type="entry name" value="C-terminal domain of B transposition protein"/>
    <property type="match status" value="1"/>
</dbReference>
<dbReference type="PROSITE" id="PS50943">
    <property type="entry name" value="HTH_CROC1"/>
    <property type="match status" value="1"/>
</dbReference>
<dbReference type="InterPro" id="IPR010982">
    <property type="entry name" value="Lambda_DNA-bd_dom_sf"/>
</dbReference>
<name>A0A8D4J1S7_9PAST</name>
<dbReference type="SUPFAM" id="SSF47413">
    <property type="entry name" value="lambda repressor-like DNA-binding domains"/>
    <property type="match status" value="1"/>
</dbReference>
<proteinExistence type="predicted"/>
<dbReference type="InterPro" id="IPR036733">
    <property type="entry name" value="B_transposit_C_sf"/>
</dbReference>
<organism evidence="1 2">
    <name type="scientific">Mergibacter septicus</name>
    <dbReference type="NCBI Taxonomy" id="221402"/>
    <lineage>
        <taxon>Bacteria</taxon>
        <taxon>Pseudomonadati</taxon>
        <taxon>Pseudomonadota</taxon>
        <taxon>Gammaproteobacteria</taxon>
        <taxon>Pasteurellales</taxon>
        <taxon>Pasteurellaceae</taxon>
        <taxon>Mergibacter</taxon>
    </lineage>
</organism>
<keyword evidence="2" id="KW-1185">Reference proteome</keyword>
<sequence>MTLAEQIKQLINDENLTQVKIAKEVGVSTAMLSTYLKGTYQGSRETIETALKNWLQTREKKQRELVIAPLFIETATAKQIWATLDFAKMFATIATVYGASGVGKTKSAQEYRKNTPNTWLITASPSRATLSSILYEMALELGINDAPRRKDKLSRLIIKKLQGTAGLIIIDEADHLPYDALEEIRIMQEQAEIGFVLIGNDKVYNRLRGGINQAHEFARLWSRIGKNTSIQKCKKADIKAIANAWNLDTTDTDLMNTLYQIGSVAGGLRSLTQYLRLAGFIAKGENKLITLDLILSAKQQMEGEN</sequence>
<dbReference type="Proteomes" id="UP000955338">
    <property type="component" value="Chromosome"/>
</dbReference>
<dbReference type="Gene3D" id="1.10.1180.10">
    <property type="entry name" value="B transposition protein, C-terminal domain"/>
    <property type="match status" value="1"/>
</dbReference>
<evidence type="ECO:0000313" key="2">
    <source>
        <dbReference type="Proteomes" id="UP000955338"/>
    </source>
</evidence>
<accession>A0A8D4J1S7</accession>
<dbReference type="Gene3D" id="1.10.260.40">
    <property type="entry name" value="lambda repressor-like DNA-binding domains"/>
    <property type="match status" value="1"/>
</dbReference>
<dbReference type="PANTHER" id="PTHR35894">
    <property type="entry name" value="GENERAL SECRETION PATHWAY PROTEIN A-RELATED"/>
    <property type="match status" value="1"/>
</dbReference>
<dbReference type="RefSeq" id="WP_261919455.1">
    <property type="nucleotide sequence ID" value="NZ_CP022011.1"/>
</dbReference>
<reference evidence="1" key="1">
    <citation type="submission" date="2017-06" db="EMBL/GenBank/DDBJ databases">
        <title>Genome sequencing of pathogenic and non-pathogenic strains within Bisgaard taxon 40.</title>
        <authorList>
            <person name="Ladner J.T."/>
            <person name="Lovett S.P."/>
            <person name="Koroleva G."/>
            <person name="Lorch J.M."/>
        </authorList>
    </citation>
    <scope>NUCLEOTIDE SEQUENCE</scope>
    <source>
        <strain evidence="1">27576-1-I1</strain>
    </source>
</reference>
<dbReference type="AlphaFoldDB" id="A0A8D4J1S7"/>
<dbReference type="GO" id="GO:0016887">
    <property type="term" value="F:ATP hydrolysis activity"/>
    <property type="evidence" value="ECO:0007669"/>
    <property type="project" value="InterPro"/>
</dbReference>
<dbReference type="InterPro" id="IPR027417">
    <property type="entry name" value="P-loop_NTPase"/>
</dbReference>
<dbReference type="Gene3D" id="3.40.50.300">
    <property type="entry name" value="P-loop containing nucleotide triphosphate hydrolases"/>
    <property type="match status" value="1"/>
</dbReference>
<dbReference type="InterPro" id="IPR052026">
    <property type="entry name" value="ExeA_AAA_ATPase_DNA-bind"/>
</dbReference>
<dbReference type="Pfam" id="PF09077">
    <property type="entry name" value="Phage-MuB_C"/>
    <property type="match status" value="1"/>
</dbReference>
<evidence type="ECO:0000313" key="1">
    <source>
        <dbReference type="EMBL" id="QDJ14464.1"/>
    </source>
</evidence>
<dbReference type="PANTHER" id="PTHR35894:SF5">
    <property type="entry name" value="MU-LIKE PROPHAGE FLUMU DNA TRANSPOSITION PROTEIN B"/>
    <property type="match status" value="1"/>
</dbReference>